<dbReference type="Proteomes" id="UP000199672">
    <property type="component" value="Unassembled WGS sequence"/>
</dbReference>
<dbReference type="EMBL" id="FOMH01000011">
    <property type="protein sequence ID" value="SFD72628.1"/>
    <property type="molecule type" value="Genomic_DNA"/>
</dbReference>
<accession>A0A1I1USI0</accession>
<gene>
    <name evidence="2" type="ORF">SAMN05216297_111116</name>
</gene>
<name>A0A1I1USI0_9FLAO</name>
<dbReference type="STRING" id="739143.SAMN05216297_111116"/>
<dbReference type="RefSeq" id="WP_091496535.1">
    <property type="nucleotide sequence ID" value="NZ_FOMH01000011.1"/>
</dbReference>
<evidence type="ECO:0000259" key="1">
    <source>
        <dbReference type="Pfam" id="PF00535"/>
    </source>
</evidence>
<evidence type="ECO:0000313" key="3">
    <source>
        <dbReference type="Proteomes" id="UP000199672"/>
    </source>
</evidence>
<dbReference type="OrthoDB" id="1116632at2"/>
<organism evidence="2 3">
    <name type="scientific">Flavobacterium phragmitis</name>
    <dbReference type="NCBI Taxonomy" id="739143"/>
    <lineage>
        <taxon>Bacteria</taxon>
        <taxon>Pseudomonadati</taxon>
        <taxon>Bacteroidota</taxon>
        <taxon>Flavobacteriia</taxon>
        <taxon>Flavobacteriales</taxon>
        <taxon>Flavobacteriaceae</taxon>
        <taxon>Flavobacterium</taxon>
    </lineage>
</organism>
<reference evidence="3" key="1">
    <citation type="submission" date="2016-10" db="EMBL/GenBank/DDBJ databases">
        <authorList>
            <person name="Varghese N."/>
            <person name="Submissions S."/>
        </authorList>
    </citation>
    <scope>NUCLEOTIDE SEQUENCE [LARGE SCALE GENOMIC DNA]</scope>
    <source>
        <strain evidence="3">CGMCC 1.10370</strain>
    </source>
</reference>
<sequence length="340" mass="39515">MRIGFNPNKDRYTKKDDFFHQVIIPVYIPSQDGYFRESFQILKYCLESLLKTIHPKTFVTLVNNGSNADVVDYLNTLHKNGKVHEVIHTTNVGKLNAILKGISGHNFSFITISDCDVLFLNDWQKETYKVFQNFRKAGVVCPTPSSRSLKNHTSNIWFDLFFSKSLYFSKVKNPRALKAFAQSIGNPDFYTKVHLEKYLTVSNKNIRAVVGAGHFVATYRKEVFENNNLKYSNFALGGDSENKLLDIPVIEKGFWRLSTEDNFAYHLGNIEEQWMKETLDELSPNNDLTDKAIILKNMRSSKFEYFIKNVIFSRIITQKKIWRYCIRYKGLSTDEALKYK</sequence>
<dbReference type="CDD" id="cd00761">
    <property type="entry name" value="Glyco_tranf_GTA_type"/>
    <property type="match status" value="1"/>
</dbReference>
<dbReference type="SUPFAM" id="SSF53448">
    <property type="entry name" value="Nucleotide-diphospho-sugar transferases"/>
    <property type="match status" value="1"/>
</dbReference>
<proteinExistence type="predicted"/>
<evidence type="ECO:0000313" key="2">
    <source>
        <dbReference type="EMBL" id="SFD72628.1"/>
    </source>
</evidence>
<feature type="domain" description="Glycosyltransferase 2-like" evidence="1">
    <location>
        <begin position="37"/>
        <end position="157"/>
    </location>
</feature>
<dbReference type="Pfam" id="PF00535">
    <property type="entry name" value="Glycos_transf_2"/>
    <property type="match status" value="1"/>
</dbReference>
<dbReference type="Gene3D" id="3.90.550.10">
    <property type="entry name" value="Spore Coat Polysaccharide Biosynthesis Protein SpsA, Chain A"/>
    <property type="match status" value="1"/>
</dbReference>
<keyword evidence="2" id="KW-0808">Transferase</keyword>
<keyword evidence="3" id="KW-1185">Reference proteome</keyword>
<dbReference type="InterPro" id="IPR029044">
    <property type="entry name" value="Nucleotide-diphossugar_trans"/>
</dbReference>
<dbReference type="GO" id="GO:0016740">
    <property type="term" value="F:transferase activity"/>
    <property type="evidence" value="ECO:0007669"/>
    <property type="project" value="UniProtKB-KW"/>
</dbReference>
<dbReference type="InterPro" id="IPR001173">
    <property type="entry name" value="Glyco_trans_2-like"/>
</dbReference>
<dbReference type="AlphaFoldDB" id="A0A1I1USI0"/>
<protein>
    <submittedName>
        <fullName evidence="2">Glycosyl transferase family 2</fullName>
    </submittedName>
</protein>